<evidence type="ECO:0000313" key="20">
    <source>
        <dbReference type="Proteomes" id="UP000077469"/>
    </source>
</evidence>
<dbReference type="FunFam" id="1.20.58.760:FF:000001">
    <property type="entry name" value="ATP-dependent zinc metalloprotease FtsH"/>
    <property type="match status" value="1"/>
</dbReference>
<name>A0A0X1KT99_9THEM</name>
<dbReference type="AlphaFoldDB" id="A0A0X1KT99"/>
<keyword evidence="8 16" id="KW-0547">Nucleotide-binding</keyword>
<feature type="binding site" evidence="16">
    <location>
        <position position="428"/>
    </location>
    <ligand>
        <name>Zn(2+)</name>
        <dbReference type="ChEBI" id="CHEBI:29105"/>
        <note>catalytic</note>
    </ligand>
</feature>
<evidence type="ECO:0000256" key="15">
    <source>
        <dbReference type="ARBA" id="ARBA00061570"/>
    </source>
</evidence>
<keyword evidence="4" id="KW-0997">Cell inner membrane</keyword>
<dbReference type="HAMAP" id="MF_01458">
    <property type="entry name" value="FtsH"/>
    <property type="match status" value="1"/>
</dbReference>
<dbReference type="InterPro" id="IPR003960">
    <property type="entry name" value="ATPase_AAA_CS"/>
</dbReference>
<feature type="binding site" evidence="16">
    <location>
        <begin position="202"/>
        <end position="209"/>
    </location>
    <ligand>
        <name>ATP</name>
        <dbReference type="ChEBI" id="CHEBI:30616"/>
    </ligand>
</feature>
<dbReference type="InterPro" id="IPR003593">
    <property type="entry name" value="AAA+_ATPase"/>
</dbReference>
<evidence type="ECO:0000256" key="1">
    <source>
        <dbReference type="ARBA" id="ARBA00004370"/>
    </source>
</evidence>
<feature type="binding site" evidence="16">
    <location>
        <position position="501"/>
    </location>
    <ligand>
        <name>Zn(2+)</name>
        <dbReference type="ChEBI" id="CHEBI:29105"/>
        <note>catalytic</note>
    </ligand>
</feature>
<dbReference type="PaxDb" id="1123384-AJ81_09745"/>
<dbReference type="Proteomes" id="UP000077469">
    <property type="component" value="Chromosome"/>
</dbReference>
<dbReference type="PROSITE" id="PS00674">
    <property type="entry name" value="AAA"/>
    <property type="match status" value="1"/>
</dbReference>
<dbReference type="Gene3D" id="3.30.720.210">
    <property type="match status" value="1"/>
</dbReference>
<evidence type="ECO:0000256" key="6">
    <source>
        <dbReference type="ARBA" id="ARBA00022692"/>
    </source>
</evidence>
<evidence type="ECO:0000313" key="19">
    <source>
        <dbReference type="EMBL" id="AJC74416.1"/>
    </source>
</evidence>
<dbReference type="FunFam" id="3.40.50.300:FF:000001">
    <property type="entry name" value="ATP-dependent zinc metalloprotease FtsH"/>
    <property type="match status" value="1"/>
</dbReference>
<dbReference type="InterPro" id="IPR003959">
    <property type="entry name" value="ATPase_AAA_core"/>
</dbReference>
<comment type="subcellular location">
    <subcellularLocation>
        <location evidence="16">Cell membrane</location>
        <topology evidence="16">Multi-pass membrane protein</topology>
        <orientation evidence="16">Cytoplasmic side</orientation>
    </subcellularLocation>
    <subcellularLocation>
        <location evidence="1">Membrane</location>
    </subcellularLocation>
</comment>
<keyword evidence="6 16" id="KW-0812">Transmembrane</keyword>
<dbReference type="InterPro" id="IPR000642">
    <property type="entry name" value="Peptidase_M41"/>
</dbReference>
<dbReference type="SMART" id="SM00382">
    <property type="entry name" value="AAA"/>
    <property type="match status" value="1"/>
</dbReference>
<keyword evidence="5 16" id="KW-0645">Protease</keyword>
<evidence type="ECO:0000256" key="10">
    <source>
        <dbReference type="ARBA" id="ARBA00022833"/>
    </source>
</evidence>
<dbReference type="Gene3D" id="1.10.8.60">
    <property type="match status" value="1"/>
</dbReference>
<dbReference type="EC" id="3.4.24.-" evidence="16"/>
<dbReference type="InterPro" id="IPR011546">
    <property type="entry name" value="Pept_M41_FtsH_extracell"/>
</dbReference>
<feature type="transmembrane region" description="Helical" evidence="16">
    <location>
        <begin position="109"/>
        <end position="130"/>
    </location>
</feature>
<evidence type="ECO:0000256" key="17">
    <source>
        <dbReference type="RuleBase" id="RU003651"/>
    </source>
</evidence>
<keyword evidence="13 16" id="KW-0482">Metalloprotease</keyword>
<evidence type="ECO:0000256" key="13">
    <source>
        <dbReference type="ARBA" id="ARBA00023049"/>
    </source>
</evidence>
<dbReference type="InterPro" id="IPR027417">
    <property type="entry name" value="P-loop_NTPase"/>
</dbReference>
<sequence>MNGNRPNYISLIFAALVILSIFWLVRSLYSPTNNVSKMSFSDFIQIVETDPGRIAEVVVRDDGTIRVISKRGEYYEIYAPWFSQDTQMIKLLSEKGIRVTGEKGLSSSFWINVIGNVIFIVFLLFMFFFMMRTISGRNNQAFTFTRSRAQMVRPGQQRVTFNDVAGVDEAIEELRETVLFLKDPARFARIGARMPKGILLVGPPGTGKTLLARAVAGEANVPFFHISGSDFVELFVGVGAARVRDLFAQAKANAPCIVFIDEIDAVGRHRGAGLGGGHDEREQTLNQLLVEMDGFDINQGIVVMAATNRPDILDPALLRPGRFDKKVVLDVPDVKGREAILKIHTRNKPIAEDVDLKVLAQRTTGFVGADLENLVNEAALLAARAGRDKITMADFEEAIDRVIAGPARKSRVISPREKRIVAYHEVGHAIVSSLLPNADPVHRISIIPRGYRALGYTLQLPAEDRYIVTKNELLDQITALLGGRAAEEIVFNEISTGAASDIERATELARKMVCQLGMSDKLGPLVWGKTEQEIFLGKELTRMRNYSEEVASEIDEEVKHIVTECYERAKQLLLEHKKQLDELAELLLEREVIEGEELRKVLRKELTEEVMNGEKLGTVARNEQNS</sequence>
<evidence type="ECO:0000256" key="8">
    <source>
        <dbReference type="ARBA" id="ARBA00022741"/>
    </source>
</evidence>
<evidence type="ECO:0000256" key="16">
    <source>
        <dbReference type="HAMAP-Rule" id="MF_01458"/>
    </source>
</evidence>
<dbReference type="Pfam" id="PF17862">
    <property type="entry name" value="AAA_lid_3"/>
    <property type="match status" value="1"/>
</dbReference>
<dbReference type="Pfam" id="PF00004">
    <property type="entry name" value="AAA"/>
    <property type="match status" value="1"/>
</dbReference>
<keyword evidence="9 16" id="KW-0378">Hydrolase</keyword>
<dbReference type="SUPFAM" id="SSF52540">
    <property type="entry name" value="P-loop containing nucleoside triphosphate hydrolases"/>
    <property type="match status" value="1"/>
</dbReference>
<dbReference type="GO" id="GO:0004176">
    <property type="term" value="F:ATP-dependent peptidase activity"/>
    <property type="evidence" value="ECO:0007669"/>
    <property type="project" value="InterPro"/>
</dbReference>
<dbReference type="OrthoDB" id="9809379at2"/>
<feature type="domain" description="AAA+ ATPase" evidence="18">
    <location>
        <begin position="194"/>
        <end position="333"/>
    </location>
</feature>
<keyword evidence="11 16" id="KW-0067">ATP-binding</keyword>
<feature type="transmembrane region" description="Helical" evidence="16">
    <location>
        <begin position="7"/>
        <end position="29"/>
    </location>
</feature>
<keyword evidence="7 16" id="KW-0479">Metal-binding</keyword>
<dbReference type="GO" id="GO:0005886">
    <property type="term" value="C:plasma membrane"/>
    <property type="evidence" value="ECO:0007669"/>
    <property type="project" value="UniProtKB-SubCell"/>
</dbReference>
<evidence type="ECO:0000256" key="11">
    <source>
        <dbReference type="ARBA" id="ARBA00022840"/>
    </source>
</evidence>
<evidence type="ECO:0000256" key="12">
    <source>
        <dbReference type="ARBA" id="ARBA00022989"/>
    </source>
</evidence>
<keyword evidence="20" id="KW-1185">Reference proteome</keyword>
<evidence type="ECO:0000256" key="5">
    <source>
        <dbReference type="ARBA" id="ARBA00022670"/>
    </source>
</evidence>
<dbReference type="GO" id="GO:0006508">
    <property type="term" value="P:proteolysis"/>
    <property type="evidence" value="ECO:0007669"/>
    <property type="project" value="UniProtKB-KW"/>
</dbReference>
<protein>
    <recommendedName>
        <fullName evidence="16">ATP-dependent zinc metalloprotease FtsH</fullName>
        <ecNumber evidence="16">3.4.24.-</ecNumber>
    </recommendedName>
</protein>
<dbReference type="Gene3D" id="1.20.58.760">
    <property type="entry name" value="Peptidase M41"/>
    <property type="match status" value="1"/>
</dbReference>
<feature type="active site" evidence="16">
    <location>
        <position position="425"/>
    </location>
</feature>
<dbReference type="Pfam" id="PF01434">
    <property type="entry name" value="Peptidase_M41"/>
    <property type="match status" value="1"/>
</dbReference>
<dbReference type="Pfam" id="PF06480">
    <property type="entry name" value="FtsH_ext"/>
    <property type="match status" value="1"/>
</dbReference>
<keyword evidence="3 16" id="KW-1003">Cell membrane</keyword>
<comment type="similarity">
    <text evidence="17">Belongs to the AAA ATPase family.</text>
</comment>
<gene>
    <name evidence="16" type="primary">ftsH</name>
    <name evidence="19" type="ORF">AJ81_09745</name>
</gene>
<dbReference type="KEGG" id="phy:AJ81_09745"/>
<keyword evidence="14 16" id="KW-0472">Membrane</keyword>
<comment type="cofactor">
    <cofactor evidence="16">
        <name>Zn(2+)</name>
        <dbReference type="ChEBI" id="CHEBI:29105"/>
    </cofactor>
    <text evidence="16">Binds 1 zinc ion per subunit.</text>
</comment>
<dbReference type="GO" id="GO:0008270">
    <property type="term" value="F:zinc ion binding"/>
    <property type="evidence" value="ECO:0007669"/>
    <property type="project" value="UniProtKB-UniRule"/>
</dbReference>
<evidence type="ECO:0000256" key="9">
    <source>
        <dbReference type="ARBA" id="ARBA00022801"/>
    </source>
</evidence>
<comment type="function">
    <text evidence="16">Acts as a processive, ATP-dependent zinc metallopeptidase for both cytoplasmic and membrane proteins. Plays a role in the quality control of integral membrane proteins.</text>
</comment>
<evidence type="ECO:0000256" key="14">
    <source>
        <dbReference type="ARBA" id="ARBA00023136"/>
    </source>
</evidence>
<accession>A0A0X1KT99</accession>
<feature type="binding site" evidence="16">
    <location>
        <position position="424"/>
    </location>
    <ligand>
        <name>Zn(2+)</name>
        <dbReference type="ChEBI" id="CHEBI:29105"/>
        <note>catalytic</note>
    </ligand>
</feature>
<evidence type="ECO:0000259" key="18">
    <source>
        <dbReference type="SMART" id="SM00382"/>
    </source>
</evidence>
<organism evidence="19 20">
    <name type="scientific">Pseudothermotoga hypogea DSM 11164 = NBRC 106472</name>
    <dbReference type="NCBI Taxonomy" id="1123384"/>
    <lineage>
        <taxon>Bacteria</taxon>
        <taxon>Thermotogati</taxon>
        <taxon>Thermotogota</taxon>
        <taxon>Thermotogae</taxon>
        <taxon>Thermotogales</taxon>
        <taxon>Thermotogaceae</taxon>
        <taxon>Pseudothermotoga</taxon>
    </lineage>
</organism>
<dbReference type="CDD" id="cd19501">
    <property type="entry name" value="RecA-like_FtsH"/>
    <property type="match status" value="1"/>
</dbReference>
<keyword evidence="19" id="KW-0131">Cell cycle</keyword>
<dbReference type="GO" id="GO:0005524">
    <property type="term" value="F:ATP binding"/>
    <property type="evidence" value="ECO:0007669"/>
    <property type="project" value="UniProtKB-UniRule"/>
</dbReference>
<dbReference type="STRING" id="1123384.AJ81_09745"/>
<dbReference type="InterPro" id="IPR037219">
    <property type="entry name" value="Peptidase_M41-like"/>
</dbReference>
<dbReference type="SUPFAM" id="SSF140990">
    <property type="entry name" value="FtsH protease domain-like"/>
    <property type="match status" value="1"/>
</dbReference>
<comment type="similarity">
    <text evidence="15 16">In the central section; belongs to the AAA ATPase family.</text>
</comment>
<dbReference type="Gene3D" id="3.40.50.300">
    <property type="entry name" value="P-loop containing nucleotide triphosphate hydrolases"/>
    <property type="match status" value="1"/>
</dbReference>
<keyword evidence="19" id="KW-0132">Cell division</keyword>
<evidence type="ECO:0000256" key="2">
    <source>
        <dbReference type="ARBA" id="ARBA00010044"/>
    </source>
</evidence>
<dbReference type="EMBL" id="CP007141">
    <property type="protein sequence ID" value="AJC74416.1"/>
    <property type="molecule type" value="Genomic_DNA"/>
</dbReference>
<reference evidence="19 20" key="1">
    <citation type="submission" date="2014-01" db="EMBL/GenBank/DDBJ databases">
        <title>Genome sequencing of Thermotog hypogea.</title>
        <authorList>
            <person name="Zhang X."/>
            <person name="Alvare G."/>
            <person name="Fristensky B."/>
            <person name="Chen L."/>
            <person name="Suen T."/>
            <person name="Chen Q."/>
            <person name="Ma K."/>
        </authorList>
    </citation>
    <scope>NUCLEOTIDE SEQUENCE [LARGE SCALE GENOMIC DNA]</scope>
    <source>
        <strain evidence="19 20">DSM 11164</strain>
    </source>
</reference>
<keyword evidence="10 16" id="KW-0862">Zinc</keyword>
<dbReference type="PANTHER" id="PTHR23076:SF97">
    <property type="entry name" value="ATP-DEPENDENT ZINC METALLOPROTEASE YME1L1"/>
    <property type="match status" value="1"/>
</dbReference>
<dbReference type="FunFam" id="1.10.8.60:FF:000001">
    <property type="entry name" value="ATP-dependent zinc metalloprotease FtsH"/>
    <property type="match status" value="1"/>
</dbReference>
<keyword evidence="12 16" id="KW-1133">Transmembrane helix</keyword>
<dbReference type="GO" id="GO:0030163">
    <property type="term" value="P:protein catabolic process"/>
    <property type="evidence" value="ECO:0007669"/>
    <property type="project" value="UniProtKB-UniRule"/>
</dbReference>
<evidence type="ECO:0000256" key="3">
    <source>
        <dbReference type="ARBA" id="ARBA00022475"/>
    </source>
</evidence>
<comment type="subunit">
    <text evidence="16">Homohexamer.</text>
</comment>
<dbReference type="InterPro" id="IPR005936">
    <property type="entry name" value="FtsH"/>
</dbReference>
<comment type="similarity">
    <text evidence="2 16">In the C-terminal section; belongs to the peptidase M41 family.</text>
</comment>
<dbReference type="GO" id="GO:0051301">
    <property type="term" value="P:cell division"/>
    <property type="evidence" value="ECO:0007669"/>
    <property type="project" value="UniProtKB-KW"/>
</dbReference>
<dbReference type="GO" id="GO:0004222">
    <property type="term" value="F:metalloendopeptidase activity"/>
    <property type="evidence" value="ECO:0007669"/>
    <property type="project" value="InterPro"/>
</dbReference>
<dbReference type="PANTHER" id="PTHR23076">
    <property type="entry name" value="METALLOPROTEASE M41 FTSH"/>
    <property type="match status" value="1"/>
</dbReference>
<dbReference type="PATRIC" id="fig|1123384.7.peg.1961"/>
<dbReference type="GO" id="GO:0016887">
    <property type="term" value="F:ATP hydrolysis activity"/>
    <property type="evidence" value="ECO:0007669"/>
    <property type="project" value="UniProtKB-UniRule"/>
</dbReference>
<dbReference type="RefSeq" id="WP_031502528.1">
    <property type="nucleotide sequence ID" value="NC_022795.1"/>
</dbReference>
<evidence type="ECO:0000256" key="4">
    <source>
        <dbReference type="ARBA" id="ARBA00022519"/>
    </source>
</evidence>
<proteinExistence type="inferred from homology"/>
<dbReference type="NCBIfam" id="TIGR01241">
    <property type="entry name" value="FtsH_fam"/>
    <property type="match status" value="1"/>
</dbReference>
<evidence type="ECO:0000256" key="7">
    <source>
        <dbReference type="ARBA" id="ARBA00022723"/>
    </source>
</evidence>
<dbReference type="InterPro" id="IPR041569">
    <property type="entry name" value="AAA_lid_3"/>
</dbReference>